<evidence type="ECO:0000256" key="1">
    <source>
        <dbReference type="SAM" id="Phobius"/>
    </source>
</evidence>
<dbReference type="Proteomes" id="UP000714275">
    <property type="component" value="Unassembled WGS sequence"/>
</dbReference>
<feature type="transmembrane region" description="Helical" evidence="1">
    <location>
        <begin position="20"/>
        <end position="40"/>
    </location>
</feature>
<name>A0A9P6ZWG7_9AGAM</name>
<feature type="transmembrane region" description="Helical" evidence="1">
    <location>
        <begin position="178"/>
        <end position="196"/>
    </location>
</feature>
<feature type="transmembrane region" description="Helical" evidence="1">
    <location>
        <begin position="89"/>
        <end position="110"/>
    </location>
</feature>
<organism evidence="3 4">
    <name type="scientific">Suillus placidus</name>
    <dbReference type="NCBI Taxonomy" id="48579"/>
    <lineage>
        <taxon>Eukaryota</taxon>
        <taxon>Fungi</taxon>
        <taxon>Dikarya</taxon>
        <taxon>Basidiomycota</taxon>
        <taxon>Agaricomycotina</taxon>
        <taxon>Agaricomycetes</taxon>
        <taxon>Agaricomycetidae</taxon>
        <taxon>Boletales</taxon>
        <taxon>Suillineae</taxon>
        <taxon>Suillaceae</taxon>
        <taxon>Suillus</taxon>
    </lineage>
</organism>
<dbReference type="AlphaFoldDB" id="A0A9P6ZWG7"/>
<feature type="transmembrane region" description="Helical" evidence="1">
    <location>
        <begin position="253"/>
        <end position="275"/>
    </location>
</feature>
<keyword evidence="1" id="KW-1133">Transmembrane helix</keyword>
<keyword evidence="1" id="KW-0812">Transmembrane</keyword>
<evidence type="ECO:0000313" key="4">
    <source>
        <dbReference type="Proteomes" id="UP000714275"/>
    </source>
</evidence>
<dbReference type="OrthoDB" id="2659516at2759"/>
<protein>
    <recommendedName>
        <fullName evidence="2">DUF6533 domain-containing protein</fullName>
    </recommendedName>
</protein>
<evidence type="ECO:0000259" key="2">
    <source>
        <dbReference type="Pfam" id="PF20151"/>
    </source>
</evidence>
<dbReference type="EMBL" id="JABBWD010000017">
    <property type="protein sequence ID" value="KAG1778028.1"/>
    <property type="molecule type" value="Genomic_DNA"/>
</dbReference>
<accession>A0A9P6ZWG7</accession>
<comment type="caution">
    <text evidence="3">The sequence shown here is derived from an EMBL/GenBank/DDBJ whole genome shotgun (WGS) entry which is preliminary data.</text>
</comment>
<reference evidence="3" key="1">
    <citation type="journal article" date="2020" name="New Phytol.">
        <title>Comparative genomics reveals dynamic genome evolution in host specialist ectomycorrhizal fungi.</title>
        <authorList>
            <person name="Lofgren L.A."/>
            <person name="Nguyen N.H."/>
            <person name="Vilgalys R."/>
            <person name="Ruytinx J."/>
            <person name="Liao H.L."/>
            <person name="Branco S."/>
            <person name="Kuo A."/>
            <person name="LaButti K."/>
            <person name="Lipzen A."/>
            <person name="Andreopoulos W."/>
            <person name="Pangilinan J."/>
            <person name="Riley R."/>
            <person name="Hundley H."/>
            <person name="Na H."/>
            <person name="Barry K."/>
            <person name="Grigoriev I.V."/>
            <person name="Stajich J.E."/>
            <person name="Kennedy P.G."/>
        </authorList>
    </citation>
    <scope>NUCLEOTIDE SEQUENCE</scope>
    <source>
        <strain evidence="3">DOB743</strain>
    </source>
</reference>
<dbReference type="InterPro" id="IPR045340">
    <property type="entry name" value="DUF6533"/>
</dbReference>
<feature type="transmembrane region" description="Helical" evidence="1">
    <location>
        <begin position="122"/>
        <end position="143"/>
    </location>
</feature>
<evidence type="ECO:0000313" key="3">
    <source>
        <dbReference type="EMBL" id="KAG1778028.1"/>
    </source>
</evidence>
<proteinExistence type="predicted"/>
<keyword evidence="1" id="KW-0472">Membrane</keyword>
<gene>
    <name evidence="3" type="ORF">EV702DRAFT_185533</name>
</gene>
<feature type="domain" description="DUF6533" evidence="2">
    <location>
        <begin position="22"/>
        <end position="67"/>
    </location>
</feature>
<feature type="transmembrane region" description="Helical" evidence="1">
    <location>
        <begin position="222"/>
        <end position="241"/>
    </location>
</feature>
<feature type="transmembrane region" description="Helical" evidence="1">
    <location>
        <begin position="52"/>
        <end position="77"/>
    </location>
</feature>
<dbReference type="Pfam" id="PF20151">
    <property type="entry name" value="DUF6533"/>
    <property type="match status" value="1"/>
</dbReference>
<keyword evidence="4" id="KW-1185">Reference proteome</keyword>
<sequence length="312" mass="34879">MTYVSNDPSNWPYLEWSRRYNYFIVASLVTVIYDWVLTFGQEIELIWRQRCSLMNILYVCVRYTGILFLIVYILANFQVSITDAVSNTIWFIQAWTPAIINAMLGVIMTTRIHAMYQGSKRILIFLLVVLLACTIASVVMTVIGNIGVSGVENILSGNHQCSENMSAKDARLNAETSIPATIWEILALCLAVWIVIKHFRELQKSPTGANIRDCFTVLMKSHVLYFVAVAVVSCFNLGTLSPSLSSFSVGVSFYYGIGEVAQAMQLFVLGPRLILSLREYHAQLVESSDEGTCITTMDFHDRGYAALTSGSV</sequence>